<evidence type="ECO:0000256" key="10">
    <source>
        <dbReference type="SAM" id="Phobius"/>
    </source>
</evidence>
<dbReference type="SMART" id="SM00849">
    <property type="entry name" value="Lactamase_B"/>
    <property type="match status" value="1"/>
</dbReference>
<evidence type="ECO:0000256" key="8">
    <source>
        <dbReference type="ARBA" id="ARBA00048505"/>
    </source>
</evidence>
<dbReference type="InterPro" id="IPR025405">
    <property type="entry name" value="DUF4131"/>
</dbReference>
<sequence>MNSRPLVYFALCWVLGSAAGAGLLLSGLMLAGAGLAALLYVQVLRRKSSWLLAAACLAAFAGASAERLWADKHNVTGFPVRTEQTAADSGSGSDSISAYKVEVAGTILSAVEVDGDRAQFIMNVKTAAVAGEGAPRQLDELLLVHIKLAQQKDQAVAAGWKRGSYAVISGELNLPAEATNFGGFDYRNYLLGQRIHWLLKASGLSSVVVSPGARFSKPSLLSHIDDFRNSLGRRMDVLFPAEQTGYMKGLILGMREDLDPEQFRQFSQLGLTHILAVSGLHVAVFLYVLGGLLKLLRMTRERMLLFMITAIPFYVLLTGAAPSIVRAGIMAMLGLFAARLNKLKDGLHLLAAAALLMLIWDPYFLMDVGFQLSFLVTAGLIVGVQPFRRLLPQGKKLKGLFDMIAVTVVAQAVSFPLTIYYFNQIHLLSLLANFILVPFISFIVMPLGGVALVLDALWHGGALGIGSAAAVANRLSFGVVLKLSGMRQFHFIIGTPPLMWVAYMYTAMGVSLSVLYRRGKRTLPDISLQQHGSNRPLHGGEEPAGEAETQPLGLPEYRTGANNKDPATGGSWYKRMPALLYMMLIASLAVPVLWAYDPEWNSRDAYVSFLDVGQGDSILIRTAHGKNILIDGGGAVTFRKKGDEWKERGDPFEVGRKVLVPLLQKRGVQQIDLLVMTHLDSDHIKGLRAVMANIPVKRMLWNGTVKQSEDAVNLLGSAAEQGIPMYRSDGGLSWKIDEGAVIRLLGEQRNDYDHSSVPYLKEQNGHSVAMIVELYNRSFLLTGDADSAEERAILARTASSGSLAAAELQDEGNHSIAQQSVPSSAIDVMKVSHHGSKTSSTAEWLSYWHPSTAVISVGRNNSYGHPNNEVMERITAAGADIKRTDLDGEVEFRITARGELFVRHMLGP</sequence>
<gene>
    <name evidence="12" type="ORF">GCM10010911_32120</name>
</gene>
<name>A0A917DV79_9BACL</name>
<dbReference type="Gene3D" id="3.60.15.10">
    <property type="entry name" value="Ribonuclease Z/Hydroxyacylglutathione hydrolase-like"/>
    <property type="match status" value="1"/>
</dbReference>
<organism evidence="12 13">
    <name type="scientific">Paenibacillus nasutitermitis</name>
    <dbReference type="NCBI Taxonomy" id="1652958"/>
    <lineage>
        <taxon>Bacteria</taxon>
        <taxon>Bacillati</taxon>
        <taxon>Bacillota</taxon>
        <taxon>Bacilli</taxon>
        <taxon>Bacillales</taxon>
        <taxon>Paenibacillaceae</taxon>
        <taxon>Paenibacillus</taxon>
    </lineage>
</organism>
<dbReference type="InterPro" id="IPR001279">
    <property type="entry name" value="Metallo-B-lactamas"/>
</dbReference>
<dbReference type="EMBL" id="BMHP01000002">
    <property type="protein sequence ID" value="GGD71744.1"/>
    <property type="molecule type" value="Genomic_DNA"/>
</dbReference>
<dbReference type="Pfam" id="PF13567">
    <property type="entry name" value="DUF4131"/>
    <property type="match status" value="1"/>
</dbReference>
<dbReference type="GO" id="GO:0005886">
    <property type="term" value="C:plasma membrane"/>
    <property type="evidence" value="ECO:0007669"/>
    <property type="project" value="UniProtKB-SubCell"/>
</dbReference>
<keyword evidence="4 10" id="KW-1133">Transmembrane helix</keyword>
<dbReference type="Pfam" id="PF00753">
    <property type="entry name" value="Lactamase_B"/>
    <property type="match status" value="1"/>
</dbReference>
<comment type="function">
    <text evidence="7">Counteracts the endogenous Pycsar antiviral defense system. Phosphodiesterase that enables metal-dependent hydrolysis of host cyclic nucleotide Pycsar defense signals such as cCMP and cUMP.</text>
</comment>
<comment type="catalytic activity">
    <reaction evidence="6">
        <text>3',5'-cyclic CMP + H2O = CMP + H(+)</text>
        <dbReference type="Rhea" id="RHEA:72675"/>
        <dbReference type="ChEBI" id="CHEBI:15377"/>
        <dbReference type="ChEBI" id="CHEBI:15378"/>
        <dbReference type="ChEBI" id="CHEBI:58003"/>
        <dbReference type="ChEBI" id="CHEBI:60377"/>
    </reaction>
    <physiologicalReaction direction="left-to-right" evidence="6">
        <dbReference type="Rhea" id="RHEA:72676"/>
    </physiologicalReaction>
</comment>
<reference evidence="12" key="2">
    <citation type="submission" date="2020-09" db="EMBL/GenBank/DDBJ databases">
        <authorList>
            <person name="Sun Q."/>
            <person name="Zhou Y."/>
        </authorList>
    </citation>
    <scope>NUCLEOTIDE SEQUENCE</scope>
    <source>
        <strain evidence="12">CGMCC 1.15178</strain>
    </source>
</reference>
<keyword evidence="5 10" id="KW-0472">Membrane</keyword>
<feature type="domain" description="Metallo-beta-lactamase" evidence="11">
    <location>
        <begin position="614"/>
        <end position="833"/>
    </location>
</feature>
<feature type="region of interest" description="Disordered" evidence="9">
    <location>
        <begin position="527"/>
        <end position="563"/>
    </location>
</feature>
<evidence type="ECO:0000256" key="6">
    <source>
        <dbReference type="ARBA" id="ARBA00034221"/>
    </source>
</evidence>
<keyword evidence="13" id="KW-1185">Reference proteome</keyword>
<comment type="caution">
    <text evidence="12">The sequence shown here is derived from an EMBL/GenBank/DDBJ whole genome shotgun (WGS) entry which is preliminary data.</text>
</comment>
<dbReference type="NCBIfam" id="TIGR00360">
    <property type="entry name" value="ComEC_N-term"/>
    <property type="match status" value="1"/>
</dbReference>
<dbReference type="Proteomes" id="UP000612456">
    <property type="component" value="Unassembled WGS sequence"/>
</dbReference>
<feature type="transmembrane region" description="Helical" evidence="10">
    <location>
        <begin position="50"/>
        <end position="70"/>
    </location>
</feature>
<feature type="transmembrane region" description="Helical" evidence="10">
    <location>
        <begin position="269"/>
        <end position="289"/>
    </location>
</feature>
<protein>
    <recommendedName>
        <fullName evidence="11">Metallo-beta-lactamase domain-containing protein</fullName>
    </recommendedName>
</protein>
<dbReference type="InterPro" id="IPR052159">
    <property type="entry name" value="Competence_DNA_uptake"/>
</dbReference>
<dbReference type="SUPFAM" id="SSF56281">
    <property type="entry name" value="Metallo-hydrolase/oxidoreductase"/>
    <property type="match status" value="1"/>
</dbReference>
<evidence type="ECO:0000256" key="1">
    <source>
        <dbReference type="ARBA" id="ARBA00004651"/>
    </source>
</evidence>
<dbReference type="PANTHER" id="PTHR30619">
    <property type="entry name" value="DNA INTERNALIZATION/COMPETENCE PROTEIN COMEC/REC2"/>
    <property type="match status" value="1"/>
</dbReference>
<evidence type="ECO:0000313" key="12">
    <source>
        <dbReference type="EMBL" id="GGD71744.1"/>
    </source>
</evidence>
<feature type="transmembrane region" description="Helical" evidence="10">
    <location>
        <begin position="497"/>
        <end position="516"/>
    </location>
</feature>
<feature type="transmembrane region" description="Helical" evidence="10">
    <location>
        <begin position="301"/>
        <end position="317"/>
    </location>
</feature>
<evidence type="ECO:0000313" key="13">
    <source>
        <dbReference type="Proteomes" id="UP000612456"/>
    </source>
</evidence>
<evidence type="ECO:0000256" key="4">
    <source>
        <dbReference type="ARBA" id="ARBA00022989"/>
    </source>
</evidence>
<proteinExistence type="predicted"/>
<comment type="subcellular location">
    <subcellularLocation>
        <location evidence="1">Cell membrane</location>
        <topology evidence="1">Multi-pass membrane protein</topology>
    </subcellularLocation>
</comment>
<feature type="transmembrane region" description="Helical" evidence="10">
    <location>
        <begin position="399"/>
        <end position="422"/>
    </location>
</feature>
<dbReference type="AlphaFoldDB" id="A0A917DV79"/>
<feature type="transmembrane region" description="Helical" evidence="10">
    <location>
        <begin position="347"/>
        <end position="364"/>
    </location>
</feature>
<dbReference type="InterPro" id="IPR035681">
    <property type="entry name" value="ComA-like_MBL"/>
</dbReference>
<evidence type="ECO:0000256" key="3">
    <source>
        <dbReference type="ARBA" id="ARBA00022692"/>
    </source>
</evidence>
<feature type="transmembrane region" description="Helical" evidence="10">
    <location>
        <begin position="370"/>
        <end position="387"/>
    </location>
</feature>
<dbReference type="Pfam" id="PF03772">
    <property type="entry name" value="Competence"/>
    <property type="match status" value="1"/>
</dbReference>
<dbReference type="CDD" id="cd07731">
    <property type="entry name" value="ComA-like_MBL-fold"/>
    <property type="match status" value="1"/>
</dbReference>
<evidence type="ECO:0000259" key="11">
    <source>
        <dbReference type="SMART" id="SM00849"/>
    </source>
</evidence>
<evidence type="ECO:0000256" key="7">
    <source>
        <dbReference type="ARBA" id="ARBA00034301"/>
    </source>
</evidence>
<keyword evidence="2" id="KW-1003">Cell membrane</keyword>
<keyword evidence="3 10" id="KW-0812">Transmembrane</keyword>
<evidence type="ECO:0000256" key="5">
    <source>
        <dbReference type="ARBA" id="ARBA00023136"/>
    </source>
</evidence>
<dbReference type="InterPro" id="IPR036866">
    <property type="entry name" value="RibonucZ/Hydroxyglut_hydro"/>
</dbReference>
<comment type="catalytic activity">
    <reaction evidence="8">
        <text>3',5'-cyclic UMP + H2O = UMP + H(+)</text>
        <dbReference type="Rhea" id="RHEA:70575"/>
        <dbReference type="ChEBI" id="CHEBI:15377"/>
        <dbReference type="ChEBI" id="CHEBI:15378"/>
        <dbReference type="ChEBI" id="CHEBI:57865"/>
        <dbReference type="ChEBI" id="CHEBI:184387"/>
    </reaction>
    <physiologicalReaction direction="left-to-right" evidence="8">
        <dbReference type="Rhea" id="RHEA:70576"/>
    </physiologicalReaction>
</comment>
<dbReference type="InterPro" id="IPR004477">
    <property type="entry name" value="ComEC_N"/>
</dbReference>
<evidence type="ECO:0000256" key="9">
    <source>
        <dbReference type="SAM" id="MobiDB-lite"/>
    </source>
</evidence>
<reference evidence="12" key="1">
    <citation type="journal article" date="2014" name="Int. J. Syst. Evol. Microbiol.">
        <title>Complete genome sequence of Corynebacterium casei LMG S-19264T (=DSM 44701T), isolated from a smear-ripened cheese.</title>
        <authorList>
            <consortium name="US DOE Joint Genome Institute (JGI-PGF)"/>
            <person name="Walter F."/>
            <person name="Albersmeier A."/>
            <person name="Kalinowski J."/>
            <person name="Ruckert C."/>
        </authorList>
    </citation>
    <scope>NUCLEOTIDE SEQUENCE</scope>
    <source>
        <strain evidence="12">CGMCC 1.15178</strain>
    </source>
</reference>
<dbReference type="PANTHER" id="PTHR30619:SF1">
    <property type="entry name" value="RECOMBINATION PROTEIN 2"/>
    <property type="match status" value="1"/>
</dbReference>
<feature type="transmembrane region" description="Helical" evidence="10">
    <location>
        <begin position="461"/>
        <end position="485"/>
    </location>
</feature>
<evidence type="ECO:0000256" key="2">
    <source>
        <dbReference type="ARBA" id="ARBA00022475"/>
    </source>
</evidence>
<dbReference type="RefSeq" id="WP_188992935.1">
    <property type="nucleotide sequence ID" value="NZ_BMHP01000002.1"/>
</dbReference>
<feature type="transmembrane region" description="Helical" evidence="10">
    <location>
        <begin position="434"/>
        <end position="454"/>
    </location>
</feature>
<feature type="transmembrane region" description="Helical" evidence="10">
    <location>
        <begin position="6"/>
        <end position="38"/>
    </location>
</feature>
<feature type="transmembrane region" description="Helical" evidence="10">
    <location>
        <begin position="578"/>
        <end position="596"/>
    </location>
</feature>
<accession>A0A917DV79</accession>